<keyword evidence="6" id="KW-0269">Exonuclease</keyword>
<keyword evidence="8" id="KW-0539">Nucleus</keyword>
<comment type="subcellular location">
    <subcellularLocation>
        <location evidence="1">Nucleus</location>
    </subcellularLocation>
</comment>
<evidence type="ECO:0000256" key="8">
    <source>
        <dbReference type="ARBA" id="ARBA00023242"/>
    </source>
</evidence>
<keyword evidence="3" id="KW-0540">Nuclease</keyword>
<dbReference type="InterPro" id="IPR010347">
    <property type="entry name" value="Tdp1"/>
</dbReference>
<evidence type="ECO:0000256" key="2">
    <source>
        <dbReference type="ARBA" id="ARBA00010205"/>
    </source>
</evidence>
<keyword evidence="7" id="KW-0234">DNA repair</keyword>
<feature type="active site" description="Nucleophile" evidence="9">
    <location>
        <position position="266"/>
    </location>
</feature>
<gene>
    <name evidence="13" type="ORF">PTTT1_LOCUS53972</name>
</gene>
<evidence type="ECO:0000256" key="9">
    <source>
        <dbReference type="PIRSR" id="PIRSR610347-1"/>
    </source>
</evidence>
<name>A0A8J9T7T0_PHATR</name>
<dbReference type="PANTHER" id="PTHR12415">
    <property type="entry name" value="TYROSYL-DNA PHOSPHODIESTERASE 1"/>
    <property type="match status" value="1"/>
</dbReference>
<feature type="region of interest" description="Disordered" evidence="12">
    <location>
        <begin position="163"/>
        <end position="198"/>
    </location>
</feature>
<dbReference type="GO" id="GO:0003690">
    <property type="term" value="F:double-stranded DNA binding"/>
    <property type="evidence" value="ECO:0007669"/>
    <property type="project" value="TreeGrafter"/>
</dbReference>
<organism evidence="13">
    <name type="scientific">Phaeodactylum tricornutum</name>
    <name type="common">Diatom</name>
    <dbReference type="NCBI Taxonomy" id="2850"/>
    <lineage>
        <taxon>Eukaryota</taxon>
        <taxon>Sar</taxon>
        <taxon>Stramenopiles</taxon>
        <taxon>Ochrophyta</taxon>
        <taxon>Bacillariophyta</taxon>
        <taxon>Bacillariophyceae</taxon>
        <taxon>Bacillariophycidae</taxon>
        <taxon>Naviculales</taxon>
        <taxon>Phaeodactylaceae</taxon>
        <taxon>Phaeodactylum</taxon>
    </lineage>
</organism>
<sequence length="708" mass="79103">MASNGSKRVRPWDKIRAQPLSDKATKVGRDSQSLEDVPPVEVPRIAIDGVEFLSDRFYLNKTIYDDGIATSASPGGVGLYATATSCTNACRCGARCPPPLFDRSRLVAQLNLKAAILVSYTVQPSWLAKEFPTLLGPHANVPTLVLHGKKGLIADPIHGGAKKYKIPTKDEQDDSSFTSQDEEESPRDEAVQNCPAPPPVAKATFSSTRNAAEKSYSERAFWTQVQNAFIPSQHIPRSRTAWLAEDGCSLNPSLIEHRVYRRGVHHPKFMILLERSGDVVVVVSTSNLTEPRATDASWLQRFPAARSSRERKLKEEEDDFGIVLTNMLEAQTLSCRKGHVTPMGFCRQELGWNSLRDLTKHFDFSKAQVHLVATIPGDRLSKTASPSELFGRQRVSAVMKRLSQGPTPRLPPILRSEDDRLIVQPTSLGSEWTRANMTEVVRSYLGHEDRDVSKVRDAQIFPRLDILWPTERFMKAYRTGFAGRGSPASVVCIGDAFDTKELVLFKENEGYLFLSSDTFSKIDLSCLSRMAQYEVSVPLQRSCLPPHIKSICRLFQGNDYRLRQDYGLPKSEEIFSYFLLTSACLSRGAQGETLTQLGSRETVVSYANFELGVLFTSRLQGKASDRVYGWKPAQCMCRNRPRTSLIHLPVPFSLRPARYQSDRDDVEFCETPYFHEIALGTACVGNMKLTPYGAAIANQQESKRIDIP</sequence>
<accession>A0A8J9T7T0</accession>
<dbReference type="GO" id="GO:0006281">
    <property type="term" value="P:DNA repair"/>
    <property type="evidence" value="ECO:0007669"/>
    <property type="project" value="UniProtKB-KW"/>
</dbReference>
<feature type="active site" description="Proton donor/acceptor" evidence="9">
    <location>
        <position position="547"/>
    </location>
</feature>
<protein>
    <recommendedName>
        <fullName evidence="14">Tyrosyl-DNA phosphodiesterase</fullName>
    </recommendedName>
</protein>
<evidence type="ECO:0000256" key="7">
    <source>
        <dbReference type="ARBA" id="ARBA00023204"/>
    </source>
</evidence>
<feature type="region of interest" description="Disordered" evidence="12">
    <location>
        <begin position="1"/>
        <end position="35"/>
    </location>
</feature>
<feature type="binding site" evidence="10">
    <location>
        <position position="549"/>
    </location>
    <ligand>
        <name>substrate</name>
    </ligand>
</feature>
<evidence type="ECO:0000256" key="3">
    <source>
        <dbReference type="ARBA" id="ARBA00022722"/>
    </source>
</evidence>
<comment type="similarity">
    <text evidence="2">Belongs to the tyrosyl-DNA phosphodiesterase family.</text>
</comment>
<evidence type="ECO:0000256" key="12">
    <source>
        <dbReference type="SAM" id="MobiDB-lite"/>
    </source>
</evidence>
<evidence type="ECO:0000256" key="11">
    <source>
        <dbReference type="PIRSR" id="PIRSR610347-3"/>
    </source>
</evidence>
<dbReference type="GO" id="GO:0017005">
    <property type="term" value="F:3'-tyrosyl-DNA phosphodiesterase activity"/>
    <property type="evidence" value="ECO:0007669"/>
    <property type="project" value="TreeGrafter"/>
</dbReference>
<evidence type="ECO:0000256" key="6">
    <source>
        <dbReference type="ARBA" id="ARBA00022839"/>
    </source>
</evidence>
<feature type="site" description="Interaction with DNA" evidence="11">
    <location>
        <position position="586"/>
    </location>
</feature>
<dbReference type="GO" id="GO:0005634">
    <property type="term" value="C:nucleus"/>
    <property type="evidence" value="ECO:0007669"/>
    <property type="project" value="UniProtKB-SubCell"/>
</dbReference>
<dbReference type="Pfam" id="PF06087">
    <property type="entry name" value="Tyr-DNA_phospho"/>
    <property type="match status" value="1"/>
</dbReference>
<reference evidence="13" key="1">
    <citation type="submission" date="2022-02" db="EMBL/GenBank/DDBJ databases">
        <authorList>
            <person name="Giguere J D."/>
        </authorList>
    </citation>
    <scope>NUCLEOTIDE SEQUENCE</scope>
    <source>
        <strain evidence="13">CCAP 1055/1</strain>
    </source>
</reference>
<dbReference type="AlphaFoldDB" id="A0A8J9T7T0"/>
<dbReference type="PANTHER" id="PTHR12415:SF0">
    <property type="entry name" value="TYROSYL-DNA PHOSPHODIESTERASE 1"/>
    <property type="match status" value="1"/>
</dbReference>
<evidence type="ECO:0000256" key="1">
    <source>
        <dbReference type="ARBA" id="ARBA00004123"/>
    </source>
</evidence>
<evidence type="ECO:0000256" key="4">
    <source>
        <dbReference type="ARBA" id="ARBA00022763"/>
    </source>
</evidence>
<dbReference type="SUPFAM" id="SSF56024">
    <property type="entry name" value="Phospholipase D/nuclease"/>
    <property type="match status" value="2"/>
</dbReference>
<evidence type="ECO:0000313" key="13">
    <source>
        <dbReference type="EMBL" id="CAG9294219.1"/>
    </source>
</evidence>
<dbReference type="EMBL" id="OU594950">
    <property type="protein sequence ID" value="CAG9294219.1"/>
    <property type="molecule type" value="Genomic_DNA"/>
</dbReference>
<evidence type="ECO:0000256" key="10">
    <source>
        <dbReference type="PIRSR" id="PIRSR610347-2"/>
    </source>
</evidence>
<feature type="binding site" evidence="10">
    <location>
        <position position="268"/>
    </location>
    <ligand>
        <name>substrate</name>
    </ligand>
</feature>
<dbReference type="GO" id="GO:0004527">
    <property type="term" value="F:exonuclease activity"/>
    <property type="evidence" value="ECO:0007669"/>
    <property type="project" value="UniProtKB-KW"/>
</dbReference>
<dbReference type="Proteomes" id="UP000836788">
    <property type="component" value="Chromosome 9"/>
</dbReference>
<evidence type="ECO:0000256" key="5">
    <source>
        <dbReference type="ARBA" id="ARBA00022801"/>
    </source>
</evidence>
<proteinExistence type="inferred from homology"/>
<dbReference type="GO" id="GO:0003697">
    <property type="term" value="F:single-stranded DNA binding"/>
    <property type="evidence" value="ECO:0007669"/>
    <property type="project" value="TreeGrafter"/>
</dbReference>
<keyword evidence="5" id="KW-0378">Hydrolase</keyword>
<dbReference type="Gene3D" id="3.30.870.10">
    <property type="entry name" value="Endonuclease Chain A"/>
    <property type="match status" value="2"/>
</dbReference>
<evidence type="ECO:0008006" key="14">
    <source>
        <dbReference type="Google" id="ProtNLM"/>
    </source>
</evidence>
<keyword evidence="4" id="KW-0227">DNA damage</keyword>